<dbReference type="EMBL" id="JAACJK010000109">
    <property type="protein sequence ID" value="KAF5333560.1"/>
    <property type="molecule type" value="Genomic_DNA"/>
</dbReference>
<dbReference type="Pfam" id="PF04695">
    <property type="entry name" value="Pex14_N"/>
    <property type="match status" value="1"/>
</dbReference>
<dbReference type="OrthoDB" id="441517at2759"/>
<proteinExistence type="predicted"/>
<dbReference type="InterPro" id="IPR006785">
    <property type="entry name" value="Pex14_N"/>
</dbReference>
<protein>
    <recommendedName>
        <fullName evidence="3">Peroxisome membrane anchor protein Pex14p N-terminal domain-containing protein</fullName>
    </recommendedName>
</protein>
<feature type="compositionally biased region" description="Low complexity" evidence="1">
    <location>
        <begin position="17"/>
        <end position="48"/>
    </location>
</feature>
<evidence type="ECO:0000313" key="5">
    <source>
        <dbReference type="Proteomes" id="UP000541558"/>
    </source>
</evidence>
<evidence type="ECO:0000259" key="3">
    <source>
        <dbReference type="Pfam" id="PF04695"/>
    </source>
</evidence>
<sequence length="415" mass="44996">MSQRDDTPVPQTAMDGPSVAAESSTSTPAPVASSSQVQQTVAASSSTVGGRGDLISRARTFLHSPQIQGQDVSQQRRFLAEKGLSEGEINGLLSEPSGIRVPAIPPRSYPQPPPSNLPTLLLGLVRLFSWIGMGSAAVIFLYYRILLPRIIKTTQARKALRTHHLTLMGKLSESISSLKEAQKEDFASLPRADPYAESPIFARCKSVSAVLKTLDEKEPDYASLPPITLLRCAIADLSRGKSEEDANPSAEEILRLLEGRIPWLQTEEGYKLKLSVYDTLISCPLFVEEKSSTETSQDNAPLSTWVYVRPPPREPSPLVTSLADLSTAMPPADERRASPFGHVIEALSEFTGYISSQVYLPYHPPSGGGLGMSSGSGPAEEQLKREIRALKGLVLSRKSFMPTIPRPTPISRPTA</sequence>
<dbReference type="AlphaFoldDB" id="A0A8H5C1P6"/>
<evidence type="ECO:0000256" key="1">
    <source>
        <dbReference type="SAM" id="MobiDB-lite"/>
    </source>
</evidence>
<keyword evidence="2" id="KW-0472">Membrane</keyword>
<feature type="transmembrane region" description="Helical" evidence="2">
    <location>
        <begin position="120"/>
        <end position="143"/>
    </location>
</feature>
<accession>A0A8H5C1P6</accession>
<keyword evidence="2" id="KW-0812">Transmembrane</keyword>
<comment type="caution">
    <text evidence="4">The sequence shown here is derived from an EMBL/GenBank/DDBJ whole genome shotgun (WGS) entry which is preliminary data.</text>
</comment>
<dbReference type="InterPro" id="IPR036388">
    <property type="entry name" value="WH-like_DNA-bd_sf"/>
</dbReference>
<dbReference type="Proteomes" id="UP000541558">
    <property type="component" value="Unassembled WGS sequence"/>
</dbReference>
<evidence type="ECO:0000313" key="4">
    <source>
        <dbReference type="EMBL" id="KAF5333560.1"/>
    </source>
</evidence>
<feature type="region of interest" description="Disordered" evidence="1">
    <location>
        <begin position="1"/>
        <end position="49"/>
    </location>
</feature>
<reference evidence="4 5" key="1">
    <citation type="journal article" date="2020" name="ISME J.">
        <title>Uncovering the hidden diversity of litter-decomposition mechanisms in mushroom-forming fungi.</title>
        <authorList>
            <person name="Floudas D."/>
            <person name="Bentzer J."/>
            <person name="Ahren D."/>
            <person name="Johansson T."/>
            <person name="Persson P."/>
            <person name="Tunlid A."/>
        </authorList>
    </citation>
    <scope>NUCLEOTIDE SEQUENCE [LARGE SCALE GENOMIC DNA]</scope>
    <source>
        <strain evidence="4 5">CBS 175.51</strain>
    </source>
</reference>
<keyword evidence="2" id="KW-1133">Transmembrane helix</keyword>
<evidence type="ECO:0000256" key="2">
    <source>
        <dbReference type="SAM" id="Phobius"/>
    </source>
</evidence>
<dbReference type="Gene3D" id="1.10.10.10">
    <property type="entry name" value="Winged helix-like DNA-binding domain superfamily/Winged helix DNA-binding domain"/>
    <property type="match status" value="1"/>
</dbReference>
<gene>
    <name evidence="4" type="ORF">D9611_002583</name>
</gene>
<feature type="domain" description="Peroxisome membrane anchor protein Pex14p N-terminal" evidence="3">
    <location>
        <begin position="51"/>
        <end position="95"/>
    </location>
</feature>
<name>A0A8H5C1P6_9AGAR</name>
<organism evidence="4 5">
    <name type="scientific">Ephemerocybe angulata</name>
    <dbReference type="NCBI Taxonomy" id="980116"/>
    <lineage>
        <taxon>Eukaryota</taxon>
        <taxon>Fungi</taxon>
        <taxon>Dikarya</taxon>
        <taxon>Basidiomycota</taxon>
        <taxon>Agaricomycotina</taxon>
        <taxon>Agaricomycetes</taxon>
        <taxon>Agaricomycetidae</taxon>
        <taxon>Agaricales</taxon>
        <taxon>Agaricineae</taxon>
        <taxon>Psathyrellaceae</taxon>
        <taxon>Ephemerocybe</taxon>
    </lineage>
</organism>
<keyword evidence="5" id="KW-1185">Reference proteome</keyword>